<evidence type="ECO:0000313" key="1">
    <source>
        <dbReference type="EMBL" id="SNX44318.1"/>
    </source>
</evidence>
<dbReference type="AlphaFoldDB" id="A0A240E6D0"/>
<reference evidence="2" key="1">
    <citation type="submission" date="2016-09" db="EMBL/GenBank/DDBJ databases">
        <authorList>
            <person name="Varghese N."/>
            <person name="Submissions S."/>
        </authorList>
    </citation>
    <scope>NUCLEOTIDE SEQUENCE [LARGE SCALE GENOMIC DNA]</scope>
    <source>
        <strain evidence="2">ANC 4466</strain>
    </source>
</reference>
<name>A0A240E6D0_9GAMM</name>
<proteinExistence type="predicted"/>
<evidence type="ECO:0000313" key="2">
    <source>
        <dbReference type="Proteomes" id="UP000219042"/>
    </source>
</evidence>
<gene>
    <name evidence="1" type="ORF">SAMN05421731_10352</name>
</gene>
<dbReference type="OrthoDB" id="9813469at2"/>
<organism evidence="1 2">
    <name type="scientific">Acinetobacter puyangensis</name>
    <dbReference type="NCBI Taxonomy" id="1096779"/>
    <lineage>
        <taxon>Bacteria</taxon>
        <taxon>Pseudomonadati</taxon>
        <taxon>Pseudomonadota</taxon>
        <taxon>Gammaproteobacteria</taxon>
        <taxon>Moraxellales</taxon>
        <taxon>Moraxellaceae</taxon>
        <taxon>Acinetobacter</taxon>
    </lineage>
</organism>
<dbReference type="Proteomes" id="UP000219042">
    <property type="component" value="Unassembled WGS sequence"/>
</dbReference>
<dbReference type="EMBL" id="OANT01000003">
    <property type="protein sequence ID" value="SNX44318.1"/>
    <property type="molecule type" value="Genomic_DNA"/>
</dbReference>
<sequence>MLTPPRFVVLDDKKEHLEPIIETFKLIGSSCIGVQYNEEDESHLCQDYYKGVRGLFIDLNLSGRSSLGQNTHYAEIIRILESVISSENGPFIMILWTDNPQDCSNLIQYIETRLDPEKRYCKPLLIKPLSKTQYIDENSHIKADTSENLKNEIKGFFSSVPQIAVLFDWESRVLEAVNQTLIELLNLVPNDKRNFNDYPSEIDKVLSCITSSTLGDGHVNKDRQQAFNITTAPILTDKILNNKNFNEDIWNNAITKVNTPESKISDPKAVGKYNKMLHLAVTGYETMSSLDWGAVLKPIYWGNEMTCDLFGLTTTQIKTDVFGLKPEKSSSYEPIFVRLGAVCDYAQQKEGLIPYYLGYKVSKKDFVKRKNDFEWHSPLFFTDVEPEPFYLVVNLKYLLTLPPHKTSIFEAKYRIREQLLNQLILRASNHASRPGINELYVR</sequence>
<keyword evidence="2" id="KW-1185">Reference proteome</keyword>
<accession>A0A240E6D0</accession>
<dbReference type="RefSeq" id="WP_141398118.1">
    <property type="nucleotide sequence ID" value="NZ_BAABHT010000001.1"/>
</dbReference>
<protein>
    <submittedName>
        <fullName evidence="1">Uncharacterized protein</fullName>
    </submittedName>
</protein>